<sequence>MSREPPAIAEPGRSHAPALDLENAAYRADRLAHAEAADAPADEGHPDRLVCRSCEDSHIAEHCTCLNTSSASDAHSELALAVVEFSRHGRPFAMWMRFGKPHLTRFPTPGCLAECYAPGQIFGLAKSVSHSDGDAQSTFDVFEVGQPGDAVMAHPDVRPGARVLLSAKGWRTVSRVLALIDAIEALGIDPCCLAPAFWADIQSHLPPCRRHDPDAPTPTASPAVMARSQP</sequence>
<protein>
    <submittedName>
        <fullName evidence="2">DUF2840 domain-containing protein</fullName>
    </submittedName>
</protein>
<comment type="caution">
    <text evidence="2">The sequence shown here is derived from an EMBL/GenBank/DDBJ whole genome shotgun (WGS) entry which is preliminary data.</text>
</comment>
<dbReference type="RefSeq" id="WP_206678378.1">
    <property type="nucleotide sequence ID" value="NZ_BAAAGB010000001.1"/>
</dbReference>
<proteinExistence type="predicted"/>
<keyword evidence="3" id="KW-1185">Reference proteome</keyword>
<evidence type="ECO:0000313" key="2">
    <source>
        <dbReference type="EMBL" id="MBA1373937.1"/>
    </source>
</evidence>
<dbReference type="AlphaFoldDB" id="A0A7V8RCG8"/>
<reference evidence="2 3" key="1">
    <citation type="journal article" date="1994" name="Int. J. Syst. Bacteriol.">
        <title>Phylogenetic positions of novel aerobic, bacteriochlorophyll a-containing bacteria and description of Roseococcus thiosulfatophilus gen. nov., sp. nov., Erythromicrobium ramosum gen. nov., sp. nov., and Erythrobacter litoralis sp. nov.</title>
        <authorList>
            <person name="Yurkov V."/>
            <person name="Stackebrandt E."/>
            <person name="Holmes A."/>
            <person name="Fuerst J.A."/>
            <person name="Hugenholtz P."/>
            <person name="Golecki J."/>
            <person name="Gad'on N."/>
            <person name="Gorlenko V.M."/>
            <person name="Kompantseva E.I."/>
            <person name="Drews G."/>
        </authorList>
    </citation>
    <scope>NUCLEOTIDE SEQUENCE [LARGE SCALE GENOMIC DNA]</scope>
    <source>
        <strain evidence="2 3">KR-99</strain>
    </source>
</reference>
<dbReference type="InterPro" id="IPR021263">
    <property type="entry name" value="DUF2840"/>
</dbReference>
<dbReference type="Proteomes" id="UP000589292">
    <property type="component" value="Unassembled WGS sequence"/>
</dbReference>
<name>A0A7V8RCG8_9SPHN</name>
<feature type="region of interest" description="Disordered" evidence="1">
    <location>
        <begin position="209"/>
        <end position="230"/>
    </location>
</feature>
<accession>A0A7V8RCG8</accession>
<organism evidence="2 3">
    <name type="scientific">Sphingomonas ursincola</name>
    <dbReference type="NCBI Taxonomy" id="56361"/>
    <lineage>
        <taxon>Bacteria</taxon>
        <taxon>Pseudomonadati</taxon>
        <taxon>Pseudomonadota</taxon>
        <taxon>Alphaproteobacteria</taxon>
        <taxon>Sphingomonadales</taxon>
        <taxon>Sphingomonadaceae</taxon>
        <taxon>Sphingomonas</taxon>
    </lineage>
</organism>
<dbReference type="EMBL" id="VDES01000002">
    <property type="protein sequence ID" value="MBA1373937.1"/>
    <property type="molecule type" value="Genomic_DNA"/>
</dbReference>
<evidence type="ECO:0000256" key="1">
    <source>
        <dbReference type="SAM" id="MobiDB-lite"/>
    </source>
</evidence>
<gene>
    <name evidence="2" type="ORF">FG486_06265</name>
</gene>
<dbReference type="Pfam" id="PF11000">
    <property type="entry name" value="DUF2840"/>
    <property type="match status" value="1"/>
</dbReference>
<evidence type="ECO:0000313" key="3">
    <source>
        <dbReference type="Proteomes" id="UP000589292"/>
    </source>
</evidence>